<dbReference type="PROSITE" id="PS51257">
    <property type="entry name" value="PROKAR_LIPOPROTEIN"/>
    <property type="match status" value="1"/>
</dbReference>
<accession>A0A0L7AIU3</accession>
<evidence type="ECO:0000256" key="1">
    <source>
        <dbReference type="SAM" id="SignalP"/>
    </source>
</evidence>
<organism evidence="2">
    <name type="scientific">Escherichia coli</name>
    <dbReference type="NCBI Taxonomy" id="562"/>
    <lineage>
        <taxon>Bacteria</taxon>
        <taxon>Pseudomonadati</taxon>
        <taxon>Pseudomonadota</taxon>
        <taxon>Gammaproteobacteria</taxon>
        <taxon>Enterobacterales</taxon>
        <taxon>Enterobacteriaceae</taxon>
        <taxon>Escherichia</taxon>
    </lineage>
</organism>
<feature type="signal peptide" evidence="1">
    <location>
        <begin position="1"/>
        <end position="20"/>
    </location>
</feature>
<gene>
    <name evidence="2" type="ORF">RCS69_PI0042</name>
</gene>
<reference evidence="2" key="1">
    <citation type="submission" date="2018-02" db="EMBL/GenBank/DDBJ databases">
        <authorList>
            <person name="Cohen D.B."/>
            <person name="Kent A.D."/>
        </authorList>
    </citation>
    <scope>NUCLEOTIDE SEQUENCE</scope>
    <source>
        <strain evidence="2">RPC3</strain>
    </source>
</reference>
<protein>
    <recommendedName>
        <fullName evidence="3">Lipoprotein</fullName>
    </recommendedName>
</protein>
<proteinExistence type="predicted"/>
<keyword evidence="2" id="KW-0614">Plasmid</keyword>
<evidence type="ECO:0008006" key="3">
    <source>
        <dbReference type="Google" id="ProtNLM"/>
    </source>
</evidence>
<sequence length="104" mass="11617">MKIKSILFTTVLLLSGCASQSQVEQLSKQVNTLKTDLYNLQIQQRNDTQALQREVQKSRPIGVCYLDGHPYSQGAVIAGRICASNGVIVNGKPTEVSWQVYHRR</sequence>
<dbReference type="RefSeq" id="WP_033544579.1">
    <property type="nucleotide sequence ID" value="NZ_CAJVFK010000031.1"/>
</dbReference>
<name>A0A0L7AIU3_ECOLX</name>
<keyword evidence="1" id="KW-0732">Signal</keyword>
<geneLocation type="plasmid" evidence="2">
    <name>RCS69_pI</name>
</geneLocation>
<feature type="chain" id="PRO_5035190669" description="Lipoprotein" evidence="1">
    <location>
        <begin position="21"/>
        <end position="104"/>
    </location>
</feature>
<dbReference type="AlphaFoldDB" id="A0A0L7AIU3"/>
<evidence type="ECO:0000313" key="2">
    <source>
        <dbReference type="EMBL" id="SPE02278.1"/>
    </source>
</evidence>
<dbReference type="EMBL" id="LT985287">
    <property type="protein sequence ID" value="SPE02278.1"/>
    <property type="molecule type" value="Genomic_DNA"/>
</dbReference>